<sequence length="149" mass="16679">MNSPSFEEQEHRSLLHRIKDMFLGPDDQEDEAEEHPSEAEVARRPQQPLRLHTARTSRVAVRRNAQVFEDARVTADGLKMGEQQIVNLEKASPQMGERIIDFLSGVCYALDGTVERIGDRVYLFVPANVEVEVDEGTASSGNTTRSTTP</sequence>
<reference evidence="8" key="1">
    <citation type="submission" date="2013-03" db="EMBL/GenBank/DDBJ databases">
        <title>Genome sequence of Chthonomonas calidirosea, the first sequenced genome from the Armatimonadetes phylum (formally candidate division OP10).</title>
        <authorList>
            <person name="Lee K.C.Y."/>
            <person name="Morgan X.C."/>
            <person name="Dunfield P.F."/>
            <person name="Tamas I."/>
            <person name="Houghton K.M."/>
            <person name="Vyssotski M."/>
            <person name="Ryan J.L.J."/>
            <person name="Lagutin K."/>
            <person name="McDonald I.R."/>
            <person name="Stott M.B."/>
        </authorList>
    </citation>
    <scope>NUCLEOTIDE SEQUENCE [LARGE SCALE GENOMIC DNA]</scope>
    <source>
        <strain evidence="8">DSM 23976 / ICMP 18418 / T49</strain>
    </source>
</reference>
<dbReference type="OrthoDB" id="9815206at2"/>
<dbReference type="GO" id="GO:0000917">
    <property type="term" value="P:division septum assembly"/>
    <property type="evidence" value="ECO:0007669"/>
    <property type="project" value="UniProtKB-KW"/>
</dbReference>
<proteinExistence type="inferred from homology"/>
<organism evidence="7 8">
    <name type="scientific">Chthonomonas calidirosea (strain DSM 23976 / ICMP 18418 / T49)</name>
    <dbReference type="NCBI Taxonomy" id="1303518"/>
    <lineage>
        <taxon>Bacteria</taxon>
        <taxon>Bacillati</taxon>
        <taxon>Armatimonadota</taxon>
        <taxon>Chthonomonadia</taxon>
        <taxon>Chthonomonadales</taxon>
        <taxon>Chthonomonadaceae</taxon>
        <taxon>Chthonomonas</taxon>
    </lineage>
</organism>
<dbReference type="Proteomes" id="UP000014227">
    <property type="component" value="Chromosome I"/>
</dbReference>
<evidence type="ECO:0000256" key="4">
    <source>
        <dbReference type="ARBA" id="ARBA00044936"/>
    </source>
</evidence>
<evidence type="ECO:0000313" key="7">
    <source>
        <dbReference type="EMBL" id="CCW36481.1"/>
    </source>
</evidence>
<evidence type="ECO:0000256" key="1">
    <source>
        <dbReference type="ARBA" id="ARBA00022618"/>
    </source>
</evidence>
<dbReference type="HAMAP" id="MF_01197">
    <property type="entry name" value="SepF"/>
    <property type="match status" value="1"/>
</dbReference>
<dbReference type="AlphaFoldDB" id="S0EZQ1"/>
<evidence type="ECO:0000313" key="8">
    <source>
        <dbReference type="Proteomes" id="UP000014227"/>
    </source>
</evidence>
<dbReference type="HOGENOM" id="CLU_078499_0_2_0"/>
<dbReference type="FunCoup" id="S0EZQ1">
    <property type="interactions" value="11"/>
</dbReference>
<dbReference type="InParanoid" id="S0EZQ1"/>
<name>S0EZQ1_CHTCT</name>
<keyword evidence="8" id="KW-1185">Reference proteome</keyword>
<feature type="region of interest" description="Disordered" evidence="6">
    <location>
        <begin position="19"/>
        <end position="54"/>
    </location>
</feature>
<protein>
    <recommendedName>
        <fullName evidence="5">Cell division protein SepF</fullName>
    </recommendedName>
</protein>
<comment type="function">
    <text evidence="4 5">Cell division protein that is part of the divisome complex and is recruited early to the Z-ring. Probably stimulates Z-ring formation, perhaps through the cross-linking of FtsZ protofilaments. Its function overlaps with FtsA.</text>
</comment>
<feature type="compositionally biased region" description="Basic and acidic residues" evidence="6">
    <location>
        <begin position="34"/>
        <end position="43"/>
    </location>
</feature>
<dbReference type="EMBL" id="HF951689">
    <property type="protein sequence ID" value="CCW36481.1"/>
    <property type="molecule type" value="Genomic_DNA"/>
</dbReference>
<comment type="subcellular location">
    <subcellularLocation>
        <location evidence="5">Cytoplasm</location>
    </subcellularLocation>
    <text evidence="5">Localizes to the division site, in a FtsZ-dependent manner.</text>
</comment>
<keyword evidence="1 5" id="KW-0132">Cell division</keyword>
<dbReference type="PANTHER" id="PTHR35798:SF1">
    <property type="entry name" value="CELL DIVISION PROTEIN SEPF"/>
    <property type="match status" value="1"/>
</dbReference>
<dbReference type="GO" id="GO:0043093">
    <property type="term" value="P:FtsZ-dependent cytokinesis"/>
    <property type="evidence" value="ECO:0007669"/>
    <property type="project" value="UniProtKB-UniRule"/>
</dbReference>
<evidence type="ECO:0000256" key="3">
    <source>
        <dbReference type="ARBA" id="ARBA00023306"/>
    </source>
</evidence>
<keyword evidence="3 5" id="KW-0131">Cell cycle</keyword>
<accession>S0EZQ1</accession>
<dbReference type="PATRIC" id="fig|1303518.3.peg.2793"/>
<dbReference type="eggNOG" id="COG1799">
    <property type="taxonomic scope" value="Bacteria"/>
</dbReference>
<evidence type="ECO:0000256" key="5">
    <source>
        <dbReference type="HAMAP-Rule" id="MF_01197"/>
    </source>
</evidence>
<evidence type="ECO:0000256" key="2">
    <source>
        <dbReference type="ARBA" id="ARBA00023210"/>
    </source>
</evidence>
<dbReference type="PANTHER" id="PTHR35798">
    <property type="entry name" value="CELL DIVISION PROTEIN SEPF"/>
    <property type="match status" value="1"/>
</dbReference>
<dbReference type="RefSeq" id="WP_016483990.1">
    <property type="nucleotide sequence ID" value="NC_021487.1"/>
</dbReference>
<dbReference type="Gene3D" id="3.30.110.150">
    <property type="entry name" value="SepF-like protein"/>
    <property type="match status" value="1"/>
</dbReference>
<dbReference type="InterPro" id="IPR038594">
    <property type="entry name" value="SepF-like_sf"/>
</dbReference>
<gene>
    <name evidence="5" type="primary">sepF</name>
    <name evidence="7" type="ORF">CCALI_02691</name>
</gene>
<evidence type="ECO:0000256" key="6">
    <source>
        <dbReference type="SAM" id="MobiDB-lite"/>
    </source>
</evidence>
<dbReference type="STRING" id="454171.CP488_01400"/>
<comment type="subunit">
    <text evidence="5">Homodimer. Interacts with FtsZ.</text>
</comment>
<dbReference type="Pfam" id="PF04472">
    <property type="entry name" value="SepF"/>
    <property type="match status" value="1"/>
</dbReference>
<keyword evidence="2 5" id="KW-0717">Septation</keyword>
<dbReference type="InterPro" id="IPR007561">
    <property type="entry name" value="Cell_div_SepF/SepF-rel"/>
</dbReference>
<dbReference type="InterPro" id="IPR023052">
    <property type="entry name" value="Cell_div_SepF"/>
</dbReference>
<keyword evidence="5" id="KW-0963">Cytoplasm</keyword>
<dbReference type="KEGG" id="ccz:CCALI_02691"/>
<comment type="similarity">
    <text evidence="5">Belongs to the SepF family.</text>
</comment>
<dbReference type="GO" id="GO:0005737">
    <property type="term" value="C:cytoplasm"/>
    <property type="evidence" value="ECO:0007669"/>
    <property type="project" value="UniProtKB-SubCell"/>
</dbReference>